<accession>A0ABN6GEB3</accession>
<name>A0ABN6GEB3_9GAMM</name>
<feature type="compositionally biased region" description="Polar residues" evidence="1">
    <location>
        <begin position="41"/>
        <end position="57"/>
    </location>
</feature>
<dbReference type="RefSeq" id="WP_213380959.1">
    <property type="nucleotide sequence ID" value="NZ_AP024563.1"/>
</dbReference>
<evidence type="ECO:0000313" key="3">
    <source>
        <dbReference type="EMBL" id="BCU06590.1"/>
    </source>
</evidence>
<dbReference type="Proteomes" id="UP000680679">
    <property type="component" value="Chromosome"/>
</dbReference>
<evidence type="ECO:0000313" key="4">
    <source>
        <dbReference type="Proteomes" id="UP000680679"/>
    </source>
</evidence>
<protein>
    <submittedName>
        <fullName evidence="3">Uncharacterized protein</fullName>
    </submittedName>
</protein>
<feature type="signal peptide" evidence="2">
    <location>
        <begin position="1"/>
        <end position="19"/>
    </location>
</feature>
<dbReference type="EMBL" id="AP024563">
    <property type="protein sequence ID" value="BCU06590.1"/>
    <property type="molecule type" value="Genomic_DNA"/>
</dbReference>
<keyword evidence="2" id="KW-0732">Signal</keyword>
<feature type="chain" id="PRO_5047474381" evidence="2">
    <location>
        <begin position="20"/>
        <end position="57"/>
    </location>
</feature>
<evidence type="ECO:0000256" key="1">
    <source>
        <dbReference type="SAM" id="MobiDB-lite"/>
    </source>
</evidence>
<reference evidence="3 4" key="1">
    <citation type="submission" date="2021-04" db="EMBL/GenBank/DDBJ databases">
        <title>Complete genome sequencing of Allochromatium tepidum strain NZ.</title>
        <authorList>
            <person name="Tsukatani Y."/>
            <person name="Mori H."/>
        </authorList>
    </citation>
    <scope>NUCLEOTIDE SEQUENCE [LARGE SCALE GENOMIC DNA]</scope>
    <source>
        <strain evidence="3 4">NZ</strain>
    </source>
</reference>
<evidence type="ECO:0000256" key="2">
    <source>
        <dbReference type="SAM" id="SignalP"/>
    </source>
</evidence>
<sequence>MGALGILAAIAVLVGGVQTAVLATADGHSTTAPARTPTAEVRTTGTETHQTLAQSNR</sequence>
<gene>
    <name evidence="3" type="ORF">Atep_12670</name>
</gene>
<feature type="region of interest" description="Disordered" evidence="1">
    <location>
        <begin position="27"/>
        <end position="57"/>
    </location>
</feature>
<keyword evidence="4" id="KW-1185">Reference proteome</keyword>
<organism evidence="3 4">
    <name type="scientific">Allochromatium tepidum</name>
    <dbReference type="NCBI Taxonomy" id="553982"/>
    <lineage>
        <taxon>Bacteria</taxon>
        <taxon>Pseudomonadati</taxon>
        <taxon>Pseudomonadota</taxon>
        <taxon>Gammaproteobacteria</taxon>
        <taxon>Chromatiales</taxon>
        <taxon>Chromatiaceae</taxon>
        <taxon>Allochromatium</taxon>
    </lineage>
</organism>
<proteinExistence type="predicted"/>